<dbReference type="Proteomes" id="UP000596247">
    <property type="component" value="Chromosome"/>
</dbReference>
<evidence type="ECO:0000313" key="2">
    <source>
        <dbReference type="Proteomes" id="UP000596247"/>
    </source>
</evidence>
<accession>A0A7R8R5J5</accession>
<name>A0A7R8R5J5_9CAUD</name>
<organism evidence="1 2">
    <name type="scientific">Klebsiella phage vB_KvM-Eowyn</name>
    <dbReference type="NCBI Taxonomy" id="2762819"/>
    <lineage>
        <taxon>Viruses</taxon>
        <taxon>Duplodnaviria</taxon>
        <taxon>Heunggongvirae</taxon>
        <taxon>Uroviricota</taxon>
        <taxon>Caudoviricetes</taxon>
        <taxon>Chimalliviridae</taxon>
        <taxon>Eowynvirus</taxon>
        <taxon>Eowynvirus eowyn</taxon>
    </lineage>
</organism>
<dbReference type="EMBL" id="LR881104">
    <property type="protein sequence ID" value="CAD5236290.1"/>
    <property type="molecule type" value="Genomic_DNA"/>
</dbReference>
<sequence length="101" mass="11584">MPNLKLAGCHVSLYDYDHTGHPQKYMKSLGIDVGLAVPQSLYDSWWFFMCSNVPDPLPEYITEMKPFNPLDYVGYGLSQEDAEKITSWMVENQIEVPPRKA</sequence>
<evidence type="ECO:0000313" key="1">
    <source>
        <dbReference type="EMBL" id="CAD5236290.1"/>
    </source>
</evidence>
<gene>
    <name evidence="1" type="ORF">LLCLJKAH_00301</name>
</gene>
<reference evidence="1 2" key="1">
    <citation type="submission" date="2020-09" db="EMBL/GenBank/DDBJ databases">
        <authorList>
            <person name="Jameson E."/>
        </authorList>
    </citation>
    <scope>NUCLEOTIDE SEQUENCE [LARGE SCALE GENOMIC DNA]</scope>
</reference>
<protein>
    <submittedName>
        <fullName evidence="1">Uncharacterized protein</fullName>
    </submittedName>
</protein>
<keyword evidence="2" id="KW-1185">Reference proteome</keyword>
<proteinExistence type="predicted"/>